<dbReference type="EMBL" id="KV426326">
    <property type="protein sequence ID" value="KZV82411.1"/>
    <property type="molecule type" value="Genomic_DNA"/>
</dbReference>
<proteinExistence type="predicted"/>
<organism evidence="1 2">
    <name type="scientific">Exidia glandulosa HHB12029</name>
    <dbReference type="NCBI Taxonomy" id="1314781"/>
    <lineage>
        <taxon>Eukaryota</taxon>
        <taxon>Fungi</taxon>
        <taxon>Dikarya</taxon>
        <taxon>Basidiomycota</taxon>
        <taxon>Agaricomycotina</taxon>
        <taxon>Agaricomycetes</taxon>
        <taxon>Auriculariales</taxon>
        <taxon>Exidiaceae</taxon>
        <taxon>Exidia</taxon>
    </lineage>
</organism>
<evidence type="ECO:0000313" key="1">
    <source>
        <dbReference type="EMBL" id="KZV82411.1"/>
    </source>
</evidence>
<evidence type="ECO:0000313" key="2">
    <source>
        <dbReference type="Proteomes" id="UP000077266"/>
    </source>
</evidence>
<dbReference type="OrthoDB" id="2576334at2759"/>
<dbReference type="Proteomes" id="UP000077266">
    <property type="component" value="Unassembled WGS sequence"/>
</dbReference>
<accession>A0A165CGJ5</accession>
<dbReference type="AlphaFoldDB" id="A0A165CGJ5"/>
<dbReference type="InParanoid" id="A0A165CGJ5"/>
<dbReference type="STRING" id="1314781.A0A165CGJ5"/>
<keyword evidence="2" id="KW-1185">Reference proteome</keyword>
<name>A0A165CGJ5_EXIGL</name>
<sequence>MSAAPAPYNVSLSAASPLFQYTPSRDGDVLSAWNASYTDSSIWPQGGAAISPPTSGVAFRRTQSTSARVSITFEGSALYLCFATGGAGYALTLDNALVKTTIPNAASNPICAAYAAAGVDTLLYSEGLGDSSSHTALLQVSAATGSEFKFFGGQVTMGVTTNGKVVNDDSNVDDQDSGWSYTPTDSGLAWDRGGHGRTLFNTTSSFDCNYGATVLATYTFSDAGGVILRGNVWPDAHAFSVTLDDKTTNMDASSSWEDGQAVFFMKGGLDPTAQHTITLRDFNSDVPDCNRGRVCCVALDAITLLKAGSAYVRRVLCIHTMLIDYIDRSLHPRPHLIPIRLTQRIRPCKTTLTRSRVSDRLLAVSLVQ</sequence>
<gene>
    <name evidence="1" type="ORF">EXIGLDRAFT_345931</name>
</gene>
<reference evidence="1 2" key="1">
    <citation type="journal article" date="2016" name="Mol. Biol. Evol.">
        <title>Comparative Genomics of Early-Diverging Mushroom-Forming Fungi Provides Insights into the Origins of Lignocellulose Decay Capabilities.</title>
        <authorList>
            <person name="Nagy L.G."/>
            <person name="Riley R."/>
            <person name="Tritt A."/>
            <person name="Adam C."/>
            <person name="Daum C."/>
            <person name="Floudas D."/>
            <person name="Sun H."/>
            <person name="Yadav J.S."/>
            <person name="Pangilinan J."/>
            <person name="Larsson K.H."/>
            <person name="Matsuura K."/>
            <person name="Barry K."/>
            <person name="Labutti K."/>
            <person name="Kuo R."/>
            <person name="Ohm R.A."/>
            <person name="Bhattacharya S.S."/>
            <person name="Shirouzu T."/>
            <person name="Yoshinaga Y."/>
            <person name="Martin F.M."/>
            <person name="Grigoriev I.V."/>
            <person name="Hibbett D.S."/>
        </authorList>
    </citation>
    <scope>NUCLEOTIDE SEQUENCE [LARGE SCALE GENOMIC DNA]</scope>
    <source>
        <strain evidence="1 2">HHB12029</strain>
    </source>
</reference>
<protein>
    <submittedName>
        <fullName evidence="1">Uncharacterized protein</fullName>
    </submittedName>
</protein>